<sequence length="486" mass="53068">MSASAHAEDWPLPRTMATATPTPRPRLQHRDLPSSPLQQAHDADAMTMQPQLYRSSPYSAADYIMSVEPSSGPHTPQHPLQHAEAPDSPYDSSATEGDTPKARPATVFTARPARKGRAPNLPPPSEDAATGDTLFSNLRGRIASSTSPTRRSSVSRAAEFPSSPPKSAASPVTTPNSSRFSFITSRMAALKALASPAASPYDDELTSMDIEAALFPQGAPTDGEAFSPAAFKNLQQTATGLLQKYQTAYQSRTAECKQLQADKVAVDDEKSEMEMRTQHLKMQLEDMSRKAAETESFMRQLMDELNREKKMRRQAQAINRNGQPAPLDPSTEDLSAEYDQQTKTWRRSIEAYKTDHSSDTDNDSVAESSVFSRCRSPAFTPSLSDVSPGDLAPHRPVYPDLTPPAHLVRQSNPVGQNALQRLFKNIAGETEVQILQECGKCRGQDASMAWDTANLMKDENRGLKDRVTELESALEGALDIVNGVGL</sequence>
<protein>
    <submittedName>
        <fullName evidence="2">Uncharacterized protein</fullName>
    </submittedName>
</protein>
<feature type="region of interest" description="Disordered" evidence="1">
    <location>
        <begin position="1"/>
        <end position="178"/>
    </location>
</feature>
<feature type="compositionally biased region" description="Low complexity" evidence="1">
    <location>
        <begin position="12"/>
        <end position="21"/>
    </location>
</feature>
<keyword evidence="3" id="KW-1185">Reference proteome</keyword>
<organism evidence="2 3">
    <name type="scientific">[Torrubiella] hemipterigena</name>
    <dbReference type="NCBI Taxonomy" id="1531966"/>
    <lineage>
        <taxon>Eukaryota</taxon>
        <taxon>Fungi</taxon>
        <taxon>Dikarya</taxon>
        <taxon>Ascomycota</taxon>
        <taxon>Pezizomycotina</taxon>
        <taxon>Sordariomycetes</taxon>
        <taxon>Hypocreomycetidae</taxon>
        <taxon>Hypocreales</taxon>
        <taxon>Clavicipitaceae</taxon>
        <taxon>Clavicipitaceae incertae sedis</taxon>
        <taxon>'Torrubiella' clade</taxon>
    </lineage>
</organism>
<proteinExistence type="predicted"/>
<feature type="region of interest" description="Disordered" evidence="1">
    <location>
        <begin position="317"/>
        <end position="341"/>
    </location>
</feature>
<feature type="compositionally biased region" description="Polar residues" evidence="1">
    <location>
        <begin position="48"/>
        <end position="58"/>
    </location>
</feature>
<evidence type="ECO:0000313" key="3">
    <source>
        <dbReference type="Proteomes" id="UP000039046"/>
    </source>
</evidence>
<evidence type="ECO:0000256" key="1">
    <source>
        <dbReference type="SAM" id="MobiDB-lite"/>
    </source>
</evidence>
<reference evidence="2 3" key="1">
    <citation type="journal article" date="2015" name="Genome Announc.">
        <title>Draft Genome Sequence and Gene Annotation of the Entomopathogenic Fungus Verticillium hemipterigenum.</title>
        <authorList>
            <person name="Horn F."/>
            <person name="Habel A."/>
            <person name="Scharf D.H."/>
            <person name="Dworschak J."/>
            <person name="Brakhage A.A."/>
            <person name="Guthke R."/>
            <person name="Hertweck C."/>
            <person name="Linde J."/>
        </authorList>
    </citation>
    <scope>NUCLEOTIDE SEQUENCE [LARGE SCALE GENOMIC DNA]</scope>
</reference>
<accession>A0A0A1TB75</accession>
<gene>
    <name evidence="2" type="ORF">VHEMI07714</name>
</gene>
<dbReference type="Proteomes" id="UP000039046">
    <property type="component" value="Unassembled WGS sequence"/>
</dbReference>
<feature type="compositionally biased region" description="Basic and acidic residues" evidence="1">
    <location>
        <begin position="1"/>
        <end position="11"/>
    </location>
</feature>
<evidence type="ECO:0000313" key="2">
    <source>
        <dbReference type="EMBL" id="CEJ92034.1"/>
    </source>
</evidence>
<dbReference type="OrthoDB" id="5377009at2759"/>
<dbReference type="AlphaFoldDB" id="A0A0A1TB75"/>
<feature type="compositionally biased region" description="Low complexity" evidence="1">
    <location>
        <begin position="143"/>
        <end position="171"/>
    </location>
</feature>
<feature type="region of interest" description="Disordered" evidence="1">
    <location>
        <begin position="377"/>
        <end position="403"/>
    </location>
</feature>
<dbReference type="HOGENOM" id="CLU_030582_2_0_1"/>
<name>A0A0A1TB75_9HYPO</name>
<dbReference type="EMBL" id="CDHN01000004">
    <property type="protein sequence ID" value="CEJ92034.1"/>
    <property type="molecule type" value="Genomic_DNA"/>
</dbReference>